<dbReference type="EMBL" id="CP134536">
    <property type="protein sequence ID" value="WNH13052.1"/>
    <property type="molecule type" value="Genomic_DNA"/>
</dbReference>
<organism evidence="1 2">
    <name type="scientific">Thalassobellus suaedae</name>
    <dbReference type="NCBI Taxonomy" id="3074124"/>
    <lineage>
        <taxon>Bacteria</taxon>
        <taxon>Pseudomonadati</taxon>
        <taxon>Bacteroidota</taxon>
        <taxon>Flavobacteriia</taxon>
        <taxon>Flavobacteriales</taxon>
        <taxon>Flavobacteriaceae</taxon>
        <taxon>Thalassobellus</taxon>
    </lineage>
</organism>
<dbReference type="InterPro" id="IPR011047">
    <property type="entry name" value="Quinoprotein_ADH-like_sf"/>
</dbReference>
<dbReference type="Proteomes" id="UP001303407">
    <property type="component" value="Chromosome"/>
</dbReference>
<evidence type="ECO:0000313" key="2">
    <source>
        <dbReference type="Proteomes" id="UP001303407"/>
    </source>
</evidence>
<reference evidence="1 2" key="1">
    <citation type="submission" date="2023-09" db="EMBL/GenBank/DDBJ databases">
        <title>Thalassobella suaedae gen. nov., sp. nov., a marine bacterium of the family Flavobacteriaceae isolated from a halophyte Suaeda japonica.</title>
        <authorList>
            <person name="Lee S.Y."/>
            <person name="Hwang C.Y."/>
        </authorList>
    </citation>
    <scope>NUCLEOTIDE SEQUENCE [LARGE SCALE GENOMIC DNA]</scope>
    <source>
        <strain evidence="1 2">HL-DH10</strain>
    </source>
</reference>
<dbReference type="RefSeq" id="WP_415863030.1">
    <property type="nucleotide sequence ID" value="NZ_CP134536.1"/>
</dbReference>
<evidence type="ECO:0000313" key="1">
    <source>
        <dbReference type="EMBL" id="WNH13052.1"/>
    </source>
</evidence>
<gene>
    <name evidence="1" type="ORF">RHP49_02090</name>
</gene>
<dbReference type="SUPFAM" id="SSF50998">
    <property type="entry name" value="Quinoprotein alcohol dehydrogenase-like"/>
    <property type="match status" value="1"/>
</dbReference>
<accession>A0ABY9Y4B0</accession>
<proteinExistence type="predicted"/>
<name>A0ABY9Y4B0_9FLAO</name>
<keyword evidence="2" id="KW-1185">Reference proteome</keyword>
<protein>
    <submittedName>
        <fullName evidence="1">Uncharacterized protein</fullName>
    </submittedName>
</protein>
<sequence length="329" mass="37135">MNTKFIISVVVSLLFINAFSQNKKETLSKDKGLSKHPFLYVGEWDTRKPKEQSMFIVRDGKLDWQYSIPMKTATGAIQEFDDVTMLSNGNIVFACMSGAGIITPEKNLIWEYHCEKGTETHSIQPIGKDSVMMMLNANSAKILIFNTAENKLLKEILIPTTNTNTHGQFRHVRITNKGTIMVPHLSENKVVEYTMDGEAIWSVKSKSPWAAIRLKNGNTLISGDRSQYTREVNPKGETVWELTQKDVPFTLYNTQTANRLANGNTVITNWCAGIKNTEEWANTVQVFEVTPSKEVVWKLSSWDNPDLGPSTYIQLLDEIGNPDNGELQR</sequence>